<organism evidence="1 2">
    <name type="scientific">Dryococelus australis</name>
    <dbReference type="NCBI Taxonomy" id="614101"/>
    <lineage>
        <taxon>Eukaryota</taxon>
        <taxon>Metazoa</taxon>
        <taxon>Ecdysozoa</taxon>
        <taxon>Arthropoda</taxon>
        <taxon>Hexapoda</taxon>
        <taxon>Insecta</taxon>
        <taxon>Pterygota</taxon>
        <taxon>Neoptera</taxon>
        <taxon>Polyneoptera</taxon>
        <taxon>Phasmatodea</taxon>
        <taxon>Verophasmatodea</taxon>
        <taxon>Anareolatae</taxon>
        <taxon>Phasmatidae</taxon>
        <taxon>Eurycanthinae</taxon>
        <taxon>Dryococelus</taxon>
    </lineage>
</organism>
<comment type="caution">
    <text evidence="1">The sequence shown here is derived from an EMBL/GenBank/DDBJ whole genome shotgun (WGS) entry which is preliminary data.</text>
</comment>
<proteinExistence type="predicted"/>
<gene>
    <name evidence="1" type="ORF">PR048_013659</name>
</gene>
<dbReference type="EMBL" id="JARBHB010000004">
    <property type="protein sequence ID" value="KAJ8887444.1"/>
    <property type="molecule type" value="Genomic_DNA"/>
</dbReference>
<protein>
    <submittedName>
        <fullName evidence="1">Uncharacterized protein</fullName>
    </submittedName>
</protein>
<evidence type="ECO:0000313" key="1">
    <source>
        <dbReference type="EMBL" id="KAJ8887444.1"/>
    </source>
</evidence>
<accession>A0ABQ9HST2</accession>
<reference evidence="1 2" key="1">
    <citation type="submission" date="2023-02" db="EMBL/GenBank/DDBJ databases">
        <title>LHISI_Scaffold_Assembly.</title>
        <authorList>
            <person name="Stuart O.P."/>
            <person name="Cleave R."/>
            <person name="Magrath M.J.L."/>
            <person name="Mikheyev A.S."/>
        </authorList>
    </citation>
    <scope>NUCLEOTIDE SEQUENCE [LARGE SCALE GENOMIC DNA]</scope>
    <source>
        <strain evidence="1">Daus_M_001</strain>
        <tissue evidence="1">Leg muscle</tissue>
    </source>
</reference>
<evidence type="ECO:0000313" key="2">
    <source>
        <dbReference type="Proteomes" id="UP001159363"/>
    </source>
</evidence>
<name>A0ABQ9HST2_9NEOP</name>
<dbReference type="Proteomes" id="UP001159363">
    <property type="component" value="Chromosome X"/>
</dbReference>
<sequence>MVISKSICLVAKIRPGFEVRVPWASGRSDHLRSSELPYLSYASPSSPPLTADFEERLLLLGDVVPGFLHVGIVSDDATGRWVFSGISRLPRPFIPAMLHIHFASPTSAHKMSMLRAA</sequence>
<keyword evidence="2" id="KW-1185">Reference proteome</keyword>